<dbReference type="PANTHER" id="PTHR31234:SF65">
    <property type="entry name" value="LATE EMBRYOGENESIS ABUNDANT PROTEIN, LEA_2 SUBGROUP"/>
    <property type="match status" value="1"/>
</dbReference>
<feature type="domain" description="Late embryogenesis abundant protein LEA-2 subgroup" evidence="6">
    <location>
        <begin position="106"/>
        <end position="205"/>
    </location>
</feature>
<proteinExistence type="predicted"/>
<evidence type="ECO:0000256" key="1">
    <source>
        <dbReference type="ARBA" id="ARBA00004167"/>
    </source>
</evidence>
<dbReference type="Pfam" id="PF03168">
    <property type="entry name" value="LEA_2"/>
    <property type="match status" value="1"/>
</dbReference>
<organism evidence="7 8">
    <name type="scientific">Cinchona calisaya</name>
    <dbReference type="NCBI Taxonomy" id="153742"/>
    <lineage>
        <taxon>Eukaryota</taxon>
        <taxon>Viridiplantae</taxon>
        <taxon>Streptophyta</taxon>
        <taxon>Embryophyta</taxon>
        <taxon>Tracheophyta</taxon>
        <taxon>Spermatophyta</taxon>
        <taxon>Magnoliopsida</taxon>
        <taxon>eudicotyledons</taxon>
        <taxon>Gunneridae</taxon>
        <taxon>Pentapetalae</taxon>
        <taxon>asterids</taxon>
        <taxon>lamiids</taxon>
        <taxon>Gentianales</taxon>
        <taxon>Rubiaceae</taxon>
        <taxon>Cinchonoideae</taxon>
        <taxon>Cinchoneae</taxon>
        <taxon>Cinchona</taxon>
    </lineage>
</organism>
<dbReference type="AlphaFoldDB" id="A0ABD2XZZ6"/>
<dbReference type="PANTHER" id="PTHR31234">
    <property type="entry name" value="LATE EMBRYOGENESIS ABUNDANT (LEA) HYDROXYPROLINE-RICH GLYCOPROTEIN FAMILY"/>
    <property type="match status" value="1"/>
</dbReference>
<comment type="caution">
    <text evidence="7">The sequence shown here is derived from an EMBL/GenBank/DDBJ whole genome shotgun (WGS) entry which is preliminary data.</text>
</comment>
<sequence length="226" mass="24845">MPKKGQVEAEASVPATYRINIDKDKGLQLPTEVKPHSHRHRKCVVCCGCATALILITIVTSLVLIFTVFGAKSPKLRVNSLNIEGLDRVNWTDIRPNTNVTILADVSVKNPNMASFHFNSASTMLLYDGNVIGGAETPGTNAKAGRTLRLNVTIDVMLAKILNVSQLQADYHSGILPMNSYTRISGKVKIWNVIKMGVVLRTNCTMIVNVTSYTIKHQDCKRKVTI</sequence>
<protein>
    <recommendedName>
        <fullName evidence="6">Late embryogenesis abundant protein LEA-2 subgroup domain-containing protein</fullName>
    </recommendedName>
</protein>
<evidence type="ECO:0000313" key="7">
    <source>
        <dbReference type="EMBL" id="KAL3498919.1"/>
    </source>
</evidence>
<dbReference type="InterPro" id="IPR044839">
    <property type="entry name" value="NDR1-like"/>
</dbReference>
<dbReference type="SUPFAM" id="SSF117070">
    <property type="entry name" value="LEA14-like"/>
    <property type="match status" value="1"/>
</dbReference>
<dbReference type="InterPro" id="IPR004864">
    <property type="entry name" value="LEA_2"/>
</dbReference>
<dbReference type="GO" id="GO:0016020">
    <property type="term" value="C:membrane"/>
    <property type="evidence" value="ECO:0007669"/>
    <property type="project" value="UniProtKB-SubCell"/>
</dbReference>
<evidence type="ECO:0000256" key="2">
    <source>
        <dbReference type="ARBA" id="ARBA00022692"/>
    </source>
</evidence>
<keyword evidence="8" id="KW-1185">Reference proteome</keyword>
<dbReference type="Proteomes" id="UP001630127">
    <property type="component" value="Unassembled WGS sequence"/>
</dbReference>
<evidence type="ECO:0000256" key="4">
    <source>
        <dbReference type="ARBA" id="ARBA00023136"/>
    </source>
</evidence>
<gene>
    <name evidence="7" type="ORF">ACH5RR_041651</name>
</gene>
<keyword evidence="4 5" id="KW-0472">Membrane</keyword>
<evidence type="ECO:0000313" key="8">
    <source>
        <dbReference type="Proteomes" id="UP001630127"/>
    </source>
</evidence>
<name>A0ABD2XZZ6_9GENT</name>
<keyword evidence="3 5" id="KW-1133">Transmembrane helix</keyword>
<evidence type="ECO:0000259" key="6">
    <source>
        <dbReference type="Pfam" id="PF03168"/>
    </source>
</evidence>
<reference evidence="7 8" key="1">
    <citation type="submission" date="2024-11" db="EMBL/GenBank/DDBJ databases">
        <title>A near-complete genome assembly of Cinchona calisaya.</title>
        <authorList>
            <person name="Lian D.C."/>
            <person name="Zhao X.W."/>
            <person name="Wei L."/>
        </authorList>
    </citation>
    <scope>NUCLEOTIDE SEQUENCE [LARGE SCALE GENOMIC DNA]</scope>
    <source>
        <tissue evidence="7">Nenye</tissue>
    </source>
</reference>
<dbReference type="EMBL" id="JBJUIK010000017">
    <property type="protein sequence ID" value="KAL3498919.1"/>
    <property type="molecule type" value="Genomic_DNA"/>
</dbReference>
<comment type="subcellular location">
    <subcellularLocation>
        <location evidence="1">Membrane</location>
        <topology evidence="1">Single-pass membrane protein</topology>
    </subcellularLocation>
</comment>
<accession>A0ABD2XZZ6</accession>
<keyword evidence="2 5" id="KW-0812">Transmembrane</keyword>
<evidence type="ECO:0000256" key="3">
    <source>
        <dbReference type="ARBA" id="ARBA00022989"/>
    </source>
</evidence>
<evidence type="ECO:0000256" key="5">
    <source>
        <dbReference type="SAM" id="Phobius"/>
    </source>
</evidence>
<dbReference type="Gene3D" id="2.60.40.1820">
    <property type="match status" value="1"/>
</dbReference>
<feature type="transmembrane region" description="Helical" evidence="5">
    <location>
        <begin position="43"/>
        <end position="69"/>
    </location>
</feature>